<proteinExistence type="predicted"/>
<name>A0A392U882_9FABA</name>
<keyword evidence="2" id="KW-1185">Reference proteome</keyword>
<dbReference type="EMBL" id="LXQA010752908">
    <property type="protein sequence ID" value="MCI69278.1"/>
    <property type="molecule type" value="Genomic_DNA"/>
</dbReference>
<sequence length="66" mass="6987">MPARHRIAVANHSAEQENVLGCGHLGVLVRALWCACLSTLVCSSEHVAVLVRSKLVCSSVHVGVLV</sequence>
<accession>A0A392U882</accession>
<reference evidence="1 2" key="1">
    <citation type="journal article" date="2018" name="Front. Plant Sci.">
        <title>Red Clover (Trifolium pratense) and Zigzag Clover (T. medium) - A Picture of Genomic Similarities and Differences.</title>
        <authorList>
            <person name="Dluhosova J."/>
            <person name="Istvanek J."/>
            <person name="Nedelnik J."/>
            <person name="Repkova J."/>
        </authorList>
    </citation>
    <scope>NUCLEOTIDE SEQUENCE [LARGE SCALE GENOMIC DNA]</scope>
    <source>
        <strain evidence="2">cv. 10/8</strain>
        <tissue evidence="1">Leaf</tissue>
    </source>
</reference>
<evidence type="ECO:0000313" key="1">
    <source>
        <dbReference type="EMBL" id="MCI69278.1"/>
    </source>
</evidence>
<evidence type="ECO:0000313" key="2">
    <source>
        <dbReference type="Proteomes" id="UP000265520"/>
    </source>
</evidence>
<organism evidence="1 2">
    <name type="scientific">Trifolium medium</name>
    <dbReference type="NCBI Taxonomy" id="97028"/>
    <lineage>
        <taxon>Eukaryota</taxon>
        <taxon>Viridiplantae</taxon>
        <taxon>Streptophyta</taxon>
        <taxon>Embryophyta</taxon>
        <taxon>Tracheophyta</taxon>
        <taxon>Spermatophyta</taxon>
        <taxon>Magnoliopsida</taxon>
        <taxon>eudicotyledons</taxon>
        <taxon>Gunneridae</taxon>
        <taxon>Pentapetalae</taxon>
        <taxon>rosids</taxon>
        <taxon>fabids</taxon>
        <taxon>Fabales</taxon>
        <taxon>Fabaceae</taxon>
        <taxon>Papilionoideae</taxon>
        <taxon>50 kb inversion clade</taxon>
        <taxon>NPAAA clade</taxon>
        <taxon>Hologalegina</taxon>
        <taxon>IRL clade</taxon>
        <taxon>Trifolieae</taxon>
        <taxon>Trifolium</taxon>
    </lineage>
</organism>
<dbReference type="AlphaFoldDB" id="A0A392U882"/>
<protein>
    <submittedName>
        <fullName evidence="1">Uncharacterized protein</fullName>
    </submittedName>
</protein>
<comment type="caution">
    <text evidence="1">The sequence shown here is derived from an EMBL/GenBank/DDBJ whole genome shotgun (WGS) entry which is preliminary data.</text>
</comment>
<dbReference type="Proteomes" id="UP000265520">
    <property type="component" value="Unassembled WGS sequence"/>
</dbReference>